<dbReference type="GeneID" id="62162125"/>
<dbReference type="InterPro" id="IPR029044">
    <property type="entry name" value="Nucleotide-diphossugar_trans"/>
</dbReference>
<evidence type="ECO:0000313" key="3">
    <source>
        <dbReference type="Proteomes" id="UP000781932"/>
    </source>
</evidence>
<feature type="region of interest" description="Disordered" evidence="1">
    <location>
        <begin position="375"/>
        <end position="402"/>
    </location>
</feature>
<gene>
    <name evidence="2" type="ORF">CkaCkLH20_06334</name>
</gene>
<dbReference type="Gene3D" id="3.90.550.20">
    <property type="match status" value="1"/>
</dbReference>
<evidence type="ECO:0000313" key="2">
    <source>
        <dbReference type="EMBL" id="KAF9876391.1"/>
    </source>
</evidence>
<name>A0A9P6LKP7_9PEZI</name>
<evidence type="ECO:0000256" key="1">
    <source>
        <dbReference type="SAM" id="MobiDB-lite"/>
    </source>
</evidence>
<dbReference type="AlphaFoldDB" id="A0A9P6LKP7"/>
<dbReference type="RefSeq" id="XP_038745852.1">
    <property type="nucleotide sequence ID" value="XM_038889051.1"/>
</dbReference>
<reference evidence="2" key="1">
    <citation type="submission" date="2020-03" db="EMBL/GenBank/DDBJ databases">
        <authorList>
            <person name="He L."/>
        </authorList>
    </citation>
    <scope>NUCLEOTIDE SEQUENCE</scope>
    <source>
        <strain evidence="2">CkLH20</strain>
    </source>
</reference>
<reference evidence="2" key="2">
    <citation type="submission" date="2020-11" db="EMBL/GenBank/DDBJ databases">
        <title>Whole genome sequencing of Colletotrichum sp.</title>
        <authorList>
            <person name="Li H."/>
        </authorList>
    </citation>
    <scope>NUCLEOTIDE SEQUENCE</scope>
    <source>
        <strain evidence="2">CkLH20</strain>
    </source>
</reference>
<protein>
    <submittedName>
        <fullName evidence="2">Capsule polysaccharide biosynthesis protein</fullName>
    </submittedName>
</protein>
<dbReference type="OrthoDB" id="409543at2759"/>
<dbReference type="InterPro" id="IPR008441">
    <property type="entry name" value="AfumC-like_glycosyl_Trfase"/>
</dbReference>
<accession>A0A9P6LKP7</accession>
<dbReference type="Proteomes" id="UP000781932">
    <property type="component" value="Unassembled WGS sequence"/>
</dbReference>
<dbReference type="SUPFAM" id="SSF53448">
    <property type="entry name" value="Nucleotide-diphospho-sugar transferases"/>
    <property type="match status" value="1"/>
</dbReference>
<dbReference type="Pfam" id="PF05704">
    <property type="entry name" value="Caps_synth"/>
    <property type="match status" value="1"/>
</dbReference>
<dbReference type="GO" id="GO:0016757">
    <property type="term" value="F:glycosyltransferase activity"/>
    <property type="evidence" value="ECO:0007669"/>
    <property type="project" value="InterPro"/>
</dbReference>
<sequence>MRYLEIPKGASRLYEVPRSQLDLRTDPEIVAELSTFRPVTSEKNVWAFWDKGLESMYPSYRCTVLNWVRKLGPAWTVRLVDLVDGSPSHIYNFIGKHWLPDCLVDATMDGAHKAQHASDMVRLPLLFEHGGVWMDVGNMLHTHLDELFWDALEDPGSPYEVGLWIITGQIRKTWGSFGNFMLAARKGSVFIKNWHEGFKALWEGRTNEHGIHEHPLIREIGIADGMADWNFEDKVLDMSDYVAQMLIGDRTRNLLDVETGWNGREVYERRAFMVEGIYNGVLGAIKTGYDGARQAELFTTRLDEADEERRKAAEDFVVDMLENSHMYKVYHNSAGGLSALGDLVKKEGFRDADHRPGTFGELYRYGTVHWRSRRKVEQLRPPPSEDELIRATPTTPACDLKT</sequence>
<keyword evidence="3" id="KW-1185">Reference proteome</keyword>
<proteinExistence type="predicted"/>
<comment type="caution">
    <text evidence="2">The sequence shown here is derived from an EMBL/GenBank/DDBJ whole genome shotgun (WGS) entry which is preliminary data.</text>
</comment>
<organism evidence="2 3">
    <name type="scientific">Colletotrichum karsti</name>
    <dbReference type="NCBI Taxonomy" id="1095194"/>
    <lineage>
        <taxon>Eukaryota</taxon>
        <taxon>Fungi</taxon>
        <taxon>Dikarya</taxon>
        <taxon>Ascomycota</taxon>
        <taxon>Pezizomycotina</taxon>
        <taxon>Sordariomycetes</taxon>
        <taxon>Hypocreomycetidae</taxon>
        <taxon>Glomerellales</taxon>
        <taxon>Glomerellaceae</taxon>
        <taxon>Colletotrichum</taxon>
        <taxon>Colletotrichum boninense species complex</taxon>
    </lineage>
</organism>
<dbReference type="EMBL" id="JAATWM020000018">
    <property type="protein sequence ID" value="KAF9876391.1"/>
    <property type="molecule type" value="Genomic_DNA"/>
</dbReference>